<dbReference type="GO" id="GO:0005634">
    <property type="term" value="C:nucleus"/>
    <property type="evidence" value="ECO:0007669"/>
    <property type="project" value="InterPro"/>
</dbReference>
<dbReference type="EMBL" id="KZ504014">
    <property type="protein sequence ID" value="PKU60065.1"/>
    <property type="molecule type" value="Genomic_DNA"/>
</dbReference>
<reference evidence="2 3" key="2">
    <citation type="journal article" date="2017" name="Nature">
        <title>The Apostasia genome and the evolution of orchids.</title>
        <authorList>
            <person name="Zhang G.Q."/>
            <person name="Liu K.W."/>
            <person name="Li Z."/>
            <person name="Lohaus R."/>
            <person name="Hsiao Y.Y."/>
            <person name="Niu S.C."/>
            <person name="Wang J.Y."/>
            <person name="Lin Y.C."/>
            <person name="Xu Q."/>
            <person name="Chen L.J."/>
            <person name="Yoshida K."/>
            <person name="Fujiwara S."/>
            <person name="Wang Z.W."/>
            <person name="Zhang Y.Q."/>
            <person name="Mitsuda N."/>
            <person name="Wang M."/>
            <person name="Liu G.H."/>
            <person name="Pecoraro L."/>
            <person name="Huang H.X."/>
            <person name="Xiao X.J."/>
            <person name="Lin M."/>
            <person name="Wu X.Y."/>
            <person name="Wu W.L."/>
            <person name="Chen Y.Y."/>
            <person name="Chang S.B."/>
            <person name="Sakamoto S."/>
            <person name="Ohme-Takagi M."/>
            <person name="Yagi M."/>
            <person name="Zeng S.J."/>
            <person name="Shen C.Y."/>
            <person name="Yeh C.M."/>
            <person name="Luo Y.B."/>
            <person name="Tsai W.C."/>
            <person name="Van de Peer Y."/>
            <person name="Liu Z.J."/>
        </authorList>
    </citation>
    <scope>NUCLEOTIDE SEQUENCE [LARGE SCALE GENOMIC DNA]</scope>
    <source>
        <tissue evidence="2">The whole plant</tissue>
    </source>
</reference>
<feature type="transmembrane region" description="Helical" evidence="1">
    <location>
        <begin position="413"/>
        <end position="432"/>
    </location>
</feature>
<sequence>MKETDLALAGIVEHGGGNQVIIKDNVIPKSTVVNSADKGTDVSFSMDKNLCSSRNVAANDCNGFNINGSLWGEEAVMDETIVSVTNDVEEGKLIDVGALIKGPEHSSLSILIEEVDMEIKIDGQGGLGIDVSGGSAATRLLFGRGSWEFFGLAWPKLFGLHLWRQYDTKIWDPGSFSIYEWWEICGLIWPNLLGLDLWRCPCYLVEHEVYGAGYYFLYLYVFGCSSLCTIEPIDSHNVIDQNVVINLNNASSSVEPLLEDELVNNIMVEDDFVQAIITNEIISQKKVEKIGDVNFHNETYMEGDVFYEEREMPLSRGHSGIVNDSNFLLNIKYNNDAFIDNEDMDMLAKCYARDDNDTSYTEGHGLEVALHFFCLLTLFWECATRLSEGIFPVISMCWPFLFLEPITGLFTSYLNLVISISHFALGGLLLWFRLPYRIENPLEYFQCLGDSTLLSGGGSNPAWRRRGGSRGYMGTITGISDLNPIHWPNSHWRSVKEESQILQDLCDSFSPSSYSSDANDAKQFMKVPIETLEKMGHRLKVIYKEEEPQSLPLIAKEWKIKKMHTEDEVI</sequence>
<dbReference type="Gene3D" id="2.30.30.1040">
    <property type="match status" value="1"/>
</dbReference>
<proteinExistence type="predicted"/>
<evidence type="ECO:0000313" key="3">
    <source>
        <dbReference type="Proteomes" id="UP000233837"/>
    </source>
</evidence>
<evidence type="ECO:0000256" key="1">
    <source>
        <dbReference type="SAM" id="Phobius"/>
    </source>
</evidence>
<evidence type="ECO:0000313" key="2">
    <source>
        <dbReference type="EMBL" id="PKU60065.1"/>
    </source>
</evidence>
<dbReference type="GO" id="GO:0006355">
    <property type="term" value="P:regulation of DNA-templated transcription"/>
    <property type="evidence" value="ECO:0007669"/>
    <property type="project" value="InterPro"/>
</dbReference>
<accession>A0A2I0V9H2</accession>
<keyword evidence="1" id="KW-0812">Transmembrane</keyword>
<gene>
    <name evidence="2" type="primary">ARF8</name>
    <name evidence="2" type="ORF">MA16_Dca014960</name>
</gene>
<protein>
    <submittedName>
        <fullName evidence="2">Auxin response factor 8</fullName>
    </submittedName>
</protein>
<dbReference type="STRING" id="906689.A0A2I0V9H2"/>
<keyword evidence="1" id="KW-0472">Membrane</keyword>
<organism evidence="2 3">
    <name type="scientific">Dendrobium catenatum</name>
    <dbReference type="NCBI Taxonomy" id="906689"/>
    <lineage>
        <taxon>Eukaryota</taxon>
        <taxon>Viridiplantae</taxon>
        <taxon>Streptophyta</taxon>
        <taxon>Embryophyta</taxon>
        <taxon>Tracheophyta</taxon>
        <taxon>Spermatophyta</taxon>
        <taxon>Magnoliopsida</taxon>
        <taxon>Liliopsida</taxon>
        <taxon>Asparagales</taxon>
        <taxon>Orchidaceae</taxon>
        <taxon>Epidendroideae</taxon>
        <taxon>Malaxideae</taxon>
        <taxon>Dendrobiinae</taxon>
        <taxon>Dendrobium</taxon>
    </lineage>
</organism>
<reference evidence="2 3" key="1">
    <citation type="journal article" date="2016" name="Sci. Rep.">
        <title>The Dendrobium catenatum Lindl. genome sequence provides insights into polysaccharide synthase, floral development and adaptive evolution.</title>
        <authorList>
            <person name="Zhang G.Q."/>
            <person name="Xu Q."/>
            <person name="Bian C."/>
            <person name="Tsai W.C."/>
            <person name="Yeh C.M."/>
            <person name="Liu K.W."/>
            <person name="Yoshida K."/>
            <person name="Zhang L.S."/>
            <person name="Chang S.B."/>
            <person name="Chen F."/>
            <person name="Shi Y."/>
            <person name="Su Y.Y."/>
            <person name="Zhang Y.Q."/>
            <person name="Chen L.J."/>
            <person name="Yin Y."/>
            <person name="Lin M."/>
            <person name="Huang H."/>
            <person name="Deng H."/>
            <person name="Wang Z.W."/>
            <person name="Zhu S.L."/>
            <person name="Zhao X."/>
            <person name="Deng C."/>
            <person name="Niu S.C."/>
            <person name="Huang J."/>
            <person name="Wang M."/>
            <person name="Liu G.H."/>
            <person name="Yang H.J."/>
            <person name="Xiao X.J."/>
            <person name="Hsiao Y.Y."/>
            <person name="Wu W.L."/>
            <person name="Chen Y.Y."/>
            <person name="Mitsuda N."/>
            <person name="Ohme-Takagi M."/>
            <person name="Luo Y.B."/>
            <person name="Van de Peer Y."/>
            <person name="Liu Z.J."/>
        </authorList>
    </citation>
    <scope>NUCLEOTIDE SEQUENCE [LARGE SCALE GENOMIC DNA]</scope>
    <source>
        <tissue evidence="2">The whole plant</tissue>
    </source>
</reference>
<dbReference type="Proteomes" id="UP000233837">
    <property type="component" value="Unassembled WGS sequence"/>
</dbReference>
<name>A0A2I0V9H2_9ASPA</name>
<keyword evidence="1" id="KW-1133">Transmembrane helix</keyword>
<dbReference type="AlphaFoldDB" id="A0A2I0V9H2"/>
<dbReference type="GO" id="GO:0009725">
    <property type="term" value="P:response to hormone"/>
    <property type="evidence" value="ECO:0007669"/>
    <property type="project" value="InterPro"/>
</dbReference>
<dbReference type="GO" id="GO:0003677">
    <property type="term" value="F:DNA binding"/>
    <property type="evidence" value="ECO:0007669"/>
    <property type="project" value="InterPro"/>
</dbReference>
<keyword evidence="3" id="KW-1185">Reference proteome</keyword>